<evidence type="ECO:0008006" key="4">
    <source>
        <dbReference type="Google" id="ProtNLM"/>
    </source>
</evidence>
<feature type="region of interest" description="Disordered" evidence="1">
    <location>
        <begin position="185"/>
        <end position="262"/>
    </location>
</feature>
<gene>
    <name evidence="2" type="ORF">SCHPADRAFT_835333</name>
</gene>
<evidence type="ECO:0000256" key="1">
    <source>
        <dbReference type="SAM" id="MobiDB-lite"/>
    </source>
</evidence>
<dbReference type="OrthoDB" id="3366194at2759"/>
<feature type="compositionally biased region" description="Polar residues" evidence="1">
    <location>
        <begin position="119"/>
        <end position="134"/>
    </location>
</feature>
<feature type="region of interest" description="Disordered" evidence="1">
    <location>
        <begin position="97"/>
        <end position="142"/>
    </location>
</feature>
<feature type="compositionally biased region" description="Basic and acidic residues" evidence="1">
    <location>
        <begin position="249"/>
        <end position="262"/>
    </location>
</feature>
<protein>
    <recommendedName>
        <fullName evidence="4">DUF4050 domain-containing protein</fullName>
    </recommendedName>
</protein>
<feature type="compositionally biased region" description="Low complexity" evidence="1">
    <location>
        <begin position="108"/>
        <end position="118"/>
    </location>
</feature>
<accession>A0A0H2R9D7</accession>
<sequence>MPEPGLDYFYARRVLWLLPPPIEPRPVSPSPSRIKLEALLNQPGAVESEEVWKAGLKNVWKGLVGGNQLRKRLPLSIVLKILQAGWLRDGTWPEGMVAPSWDPPPAPSTSAAAATSNSQHNTSPIQQHHNNPNMPTLPPIEYPYHYPYPSRVGAAYSGSPSSGDQVQAAEQAALQQHYAMQYGVSSQAYPSSRPPTEPPTSGTPEPTVPPHGHPPYRAQEYDDGFAGLDDPDGDPDDDGELIDDDEIDEPRYVADDGRHEGG</sequence>
<dbReference type="InParanoid" id="A0A0H2R9D7"/>
<reference evidence="2 3" key="1">
    <citation type="submission" date="2015-04" db="EMBL/GenBank/DDBJ databases">
        <title>Complete genome sequence of Schizopora paradoxa KUC8140, a cosmopolitan wood degrader in East Asia.</title>
        <authorList>
            <consortium name="DOE Joint Genome Institute"/>
            <person name="Min B."/>
            <person name="Park H."/>
            <person name="Jang Y."/>
            <person name="Kim J.-J."/>
            <person name="Kim K.H."/>
            <person name="Pangilinan J."/>
            <person name="Lipzen A."/>
            <person name="Riley R."/>
            <person name="Grigoriev I.V."/>
            <person name="Spatafora J.W."/>
            <person name="Choi I.-G."/>
        </authorList>
    </citation>
    <scope>NUCLEOTIDE SEQUENCE [LARGE SCALE GENOMIC DNA]</scope>
    <source>
        <strain evidence="2 3">KUC8140</strain>
    </source>
</reference>
<organism evidence="2 3">
    <name type="scientific">Schizopora paradoxa</name>
    <dbReference type="NCBI Taxonomy" id="27342"/>
    <lineage>
        <taxon>Eukaryota</taxon>
        <taxon>Fungi</taxon>
        <taxon>Dikarya</taxon>
        <taxon>Basidiomycota</taxon>
        <taxon>Agaricomycotina</taxon>
        <taxon>Agaricomycetes</taxon>
        <taxon>Hymenochaetales</taxon>
        <taxon>Schizoporaceae</taxon>
        <taxon>Schizopora</taxon>
    </lineage>
</organism>
<evidence type="ECO:0000313" key="2">
    <source>
        <dbReference type="EMBL" id="KLO08435.1"/>
    </source>
</evidence>
<proteinExistence type="predicted"/>
<dbReference type="Proteomes" id="UP000053477">
    <property type="component" value="Unassembled WGS sequence"/>
</dbReference>
<feature type="compositionally biased region" description="Acidic residues" evidence="1">
    <location>
        <begin position="229"/>
        <end position="248"/>
    </location>
</feature>
<dbReference type="AlphaFoldDB" id="A0A0H2R9D7"/>
<name>A0A0H2R9D7_9AGAM</name>
<keyword evidence="3" id="KW-1185">Reference proteome</keyword>
<dbReference type="EMBL" id="KQ086091">
    <property type="protein sequence ID" value="KLO08435.1"/>
    <property type="molecule type" value="Genomic_DNA"/>
</dbReference>
<evidence type="ECO:0000313" key="3">
    <source>
        <dbReference type="Proteomes" id="UP000053477"/>
    </source>
</evidence>